<dbReference type="Gene3D" id="3.30.200.20">
    <property type="entry name" value="Phosphorylase Kinase, domain 1"/>
    <property type="match status" value="1"/>
</dbReference>
<keyword evidence="1" id="KW-0723">Serine/threonine-protein kinase</keyword>
<evidence type="ECO:0000313" key="10">
    <source>
        <dbReference type="Proteomes" id="UP001189429"/>
    </source>
</evidence>
<sequence length="541" mass="59147">MIGPSASARRRLGPAMNRTARWAPLVLRLSHWGRHGAKVKSEVCVACKDHASTTTCVSETSSRRLSELDGVVSLPSSRGEDMPGVPDLPENPCASAGPDQITRQFLPVARSENWTTKDFEIVKTLGKGFMGLVLMVKLSNARGAVPYALKIIDKERVIREHMAERVMQEKELLSRASHPLIVRLFGTFQDDGCLFMLMECVGGGDLFSAMRNVRFNDGCAHFFAAEITLAIGHLHSLDIAYRDLKPENVAIDSLGHAKIIDFGLAKIVRTKTYTVCGTSEYMAPEVLTQVGHGRCVDWWALGILIFEMLSFQVPFTGRTATEIHKSVVSRDPRCPPYFGSATKGIVYLLLIKDQTLRLGSGADGGGRVQKTPVVLPRELGRPLPAEGHLGHFCVRPIHAECARRRRAARARRLPARRGRRLGRAAGGLQQGGPRAEGRPFRGAAAAVRGFLIVLAKASQGVPPRRQCSTTTAPTWFGQGTREGGYMIFVLLLLFLLLLLLLVEGFSMLLRGVEAGTESLPGQWCRARGKKSVEQASVGLDL</sequence>
<protein>
    <recommendedName>
        <fullName evidence="8">Protein kinase domain-containing protein</fullName>
    </recommendedName>
</protein>
<feature type="binding site" evidence="6">
    <location>
        <position position="150"/>
    </location>
    <ligand>
        <name>ATP</name>
        <dbReference type="ChEBI" id="CHEBI:30616"/>
    </ligand>
</feature>
<keyword evidence="10" id="KW-1185">Reference proteome</keyword>
<keyword evidence="2" id="KW-0808">Transferase</keyword>
<feature type="domain" description="Protein kinase" evidence="8">
    <location>
        <begin position="119"/>
        <end position="374"/>
    </location>
</feature>
<reference evidence="9" key="1">
    <citation type="submission" date="2023-10" db="EMBL/GenBank/DDBJ databases">
        <authorList>
            <person name="Chen Y."/>
            <person name="Shah S."/>
            <person name="Dougan E. K."/>
            <person name="Thang M."/>
            <person name="Chan C."/>
        </authorList>
    </citation>
    <scope>NUCLEOTIDE SEQUENCE [LARGE SCALE GENOMIC DNA]</scope>
</reference>
<dbReference type="Proteomes" id="UP001189429">
    <property type="component" value="Unassembled WGS sequence"/>
</dbReference>
<dbReference type="SUPFAM" id="SSF56112">
    <property type="entry name" value="Protein kinase-like (PK-like)"/>
    <property type="match status" value="1"/>
</dbReference>
<dbReference type="PANTHER" id="PTHR24353:SF37">
    <property type="entry name" value="CAMP-DEPENDENT PROTEIN KINASE CATALYTIC SUBUNIT PRKX"/>
    <property type="match status" value="1"/>
</dbReference>
<keyword evidence="4" id="KW-0418">Kinase</keyword>
<dbReference type="PROSITE" id="PS50011">
    <property type="entry name" value="PROTEIN_KINASE_DOM"/>
    <property type="match status" value="1"/>
</dbReference>
<feature type="transmembrane region" description="Helical" evidence="7">
    <location>
        <begin position="483"/>
        <end position="502"/>
    </location>
</feature>
<comment type="caution">
    <text evidence="9">The sequence shown here is derived from an EMBL/GenBank/DDBJ whole genome shotgun (WGS) entry which is preliminary data.</text>
</comment>
<evidence type="ECO:0000256" key="6">
    <source>
        <dbReference type="PROSITE-ProRule" id="PRU10141"/>
    </source>
</evidence>
<keyword evidence="7" id="KW-1133">Transmembrane helix</keyword>
<evidence type="ECO:0000256" key="3">
    <source>
        <dbReference type="ARBA" id="ARBA00022741"/>
    </source>
</evidence>
<dbReference type="Pfam" id="PF00069">
    <property type="entry name" value="Pkinase"/>
    <property type="match status" value="1"/>
</dbReference>
<dbReference type="InterPro" id="IPR000719">
    <property type="entry name" value="Prot_kinase_dom"/>
</dbReference>
<dbReference type="SMART" id="SM00220">
    <property type="entry name" value="S_TKc"/>
    <property type="match status" value="1"/>
</dbReference>
<dbReference type="PROSITE" id="PS00107">
    <property type="entry name" value="PROTEIN_KINASE_ATP"/>
    <property type="match status" value="1"/>
</dbReference>
<accession>A0ABN9X1R6</accession>
<proteinExistence type="predicted"/>
<dbReference type="InterPro" id="IPR011009">
    <property type="entry name" value="Kinase-like_dom_sf"/>
</dbReference>
<organism evidence="9 10">
    <name type="scientific">Prorocentrum cordatum</name>
    <dbReference type="NCBI Taxonomy" id="2364126"/>
    <lineage>
        <taxon>Eukaryota</taxon>
        <taxon>Sar</taxon>
        <taxon>Alveolata</taxon>
        <taxon>Dinophyceae</taxon>
        <taxon>Prorocentrales</taxon>
        <taxon>Prorocentraceae</taxon>
        <taxon>Prorocentrum</taxon>
    </lineage>
</organism>
<gene>
    <name evidence="9" type="ORF">PCOR1329_LOCUS72613</name>
</gene>
<dbReference type="PANTHER" id="PTHR24353">
    <property type="entry name" value="CYCLIC NUCLEOTIDE-DEPENDENT PROTEIN KINASE"/>
    <property type="match status" value="1"/>
</dbReference>
<dbReference type="Gene3D" id="1.10.510.10">
    <property type="entry name" value="Transferase(Phosphotransferase) domain 1"/>
    <property type="match status" value="1"/>
</dbReference>
<evidence type="ECO:0000256" key="2">
    <source>
        <dbReference type="ARBA" id="ARBA00022679"/>
    </source>
</evidence>
<evidence type="ECO:0000256" key="4">
    <source>
        <dbReference type="ARBA" id="ARBA00022777"/>
    </source>
</evidence>
<keyword evidence="7" id="KW-0472">Membrane</keyword>
<evidence type="ECO:0000256" key="7">
    <source>
        <dbReference type="SAM" id="Phobius"/>
    </source>
</evidence>
<keyword evidence="5 6" id="KW-0067">ATP-binding</keyword>
<evidence type="ECO:0000259" key="8">
    <source>
        <dbReference type="PROSITE" id="PS50011"/>
    </source>
</evidence>
<dbReference type="EMBL" id="CAUYUJ010019722">
    <property type="protein sequence ID" value="CAK0893198.1"/>
    <property type="molecule type" value="Genomic_DNA"/>
</dbReference>
<evidence type="ECO:0000256" key="5">
    <source>
        <dbReference type="ARBA" id="ARBA00022840"/>
    </source>
</evidence>
<dbReference type="InterPro" id="IPR017441">
    <property type="entry name" value="Protein_kinase_ATP_BS"/>
</dbReference>
<keyword evidence="7" id="KW-0812">Transmembrane</keyword>
<keyword evidence="3 6" id="KW-0547">Nucleotide-binding</keyword>
<evidence type="ECO:0000313" key="9">
    <source>
        <dbReference type="EMBL" id="CAK0893198.1"/>
    </source>
</evidence>
<evidence type="ECO:0000256" key="1">
    <source>
        <dbReference type="ARBA" id="ARBA00022527"/>
    </source>
</evidence>
<name>A0ABN9X1R6_9DINO</name>